<dbReference type="OrthoDB" id="9791045at2"/>
<protein>
    <submittedName>
        <fullName evidence="3">ABC transporter substrate-binding protein</fullName>
    </submittedName>
</protein>
<dbReference type="GeneID" id="56471740"/>
<evidence type="ECO:0000313" key="3">
    <source>
        <dbReference type="EMBL" id="ASS93061.1"/>
    </source>
</evidence>
<dbReference type="AlphaFoldDB" id="A0A223ECY5"/>
<dbReference type="Gene3D" id="3.40.190.10">
    <property type="entry name" value="Periplasmic binding protein-like II"/>
    <property type="match status" value="2"/>
</dbReference>
<keyword evidence="1 2" id="KW-0732">Signal</keyword>
<dbReference type="EMBL" id="CP017704">
    <property type="protein sequence ID" value="ASS93061.1"/>
    <property type="molecule type" value="Genomic_DNA"/>
</dbReference>
<dbReference type="InterPro" id="IPR026045">
    <property type="entry name" value="Ferric-bd"/>
</dbReference>
<accession>A0A223ECY5</accession>
<dbReference type="Pfam" id="PF13416">
    <property type="entry name" value="SBP_bac_8"/>
    <property type="match status" value="1"/>
</dbReference>
<reference evidence="3 4" key="1">
    <citation type="submission" date="2016-10" db="EMBL/GenBank/DDBJ databases">
        <title>The whole genome sequencing and assembly of Bacillus simplex DSM 1321 strain.</title>
        <authorList>
            <person name="Park M.-K."/>
            <person name="Lee Y.-J."/>
            <person name="Yi H."/>
            <person name="Bahn Y.-S."/>
            <person name="Kim J.F."/>
            <person name="Lee D.-W."/>
        </authorList>
    </citation>
    <scope>NUCLEOTIDE SEQUENCE [LARGE SCALE GENOMIC DNA]</scope>
    <source>
        <strain evidence="3 4">DSM 1321</strain>
    </source>
</reference>
<dbReference type="CDD" id="cd13546">
    <property type="entry name" value="PBP2_BitB"/>
    <property type="match status" value="1"/>
</dbReference>
<gene>
    <name evidence="3" type="ORF">BS1321_03240</name>
</gene>
<evidence type="ECO:0000313" key="4">
    <source>
        <dbReference type="Proteomes" id="UP000214618"/>
    </source>
</evidence>
<dbReference type="GO" id="GO:0030288">
    <property type="term" value="C:outer membrane-bounded periplasmic space"/>
    <property type="evidence" value="ECO:0007669"/>
    <property type="project" value="TreeGrafter"/>
</dbReference>
<dbReference type="PANTHER" id="PTHR30006:SF2">
    <property type="entry name" value="ABC TRANSPORTER SUBSTRATE-BINDING PROTEIN"/>
    <property type="match status" value="1"/>
</dbReference>
<dbReference type="RefSeq" id="WP_063234589.1">
    <property type="nucleotide sequence ID" value="NZ_BCVO01000016.1"/>
</dbReference>
<dbReference type="GO" id="GO:0030976">
    <property type="term" value="F:thiamine pyrophosphate binding"/>
    <property type="evidence" value="ECO:0007669"/>
    <property type="project" value="TreeGrafter"/>
</dbReference>
<dbReference type="GO" id="GO:0030975">
    <property type="term" value="F:thiamine binding"/>
    <property type="evidence" value="ECO:0007669"/>
    <property type="project" value="TreeGrafter"/>
</dbReference>
<proteinExistence type="predicted"/>
<feature type="chain" id="PRO_5039485401" evidence="2">
    <location>
        <begin position="24"/>
        <end position="343"/>
    </location>
</feature>
<dbReference type="Proteomes" id="UP000214618">
    <property type="component" value="Chromosome"/>
</dbReference>
<dbReference type="PIRSF" id="PIRSF002825">
    <property type="entry name" value="CfbpA"/>
    <property type="match status" value="1"/>
</dbReference>
<dbReference type="InterPro" id="IPR006059">
    <property type="entry name" value="SBP"/>
</dbReference>
<evidence type="ECO:0000256" key="2">
    <source>
        <dbReference type="SAM" id="SignalP"/>
    </source>
</evidence>
<evidence type="ECO:0000256" key="1">
    <source>
        <dbReference type="ARBA" id="ARBA00022729"/>
    </source>
</evidence>
<sequence>MKKSISKIIFLCLLLALSLAACSSDDKSSDGKKSNELTVYSPHPLEFTEPLIKDFENETGIKVELISAGSGELLKRVESEKNNPLSDVFWGGSISTLDSNKELFEKFTSANDDQVADEFKNKDGYITRFSVVPSVIMVNKNLIGDIKIEGYEDLLNKELKGKIANADPSKSSSSLEQLINQLFAMGNGDPEKGWDYVTKLIKNLDGKLLSGSSAVYKGVADGEYTVGLTFEEAALNYIKNGAPVEIIYPKEGVIAKADGMGIIKNASNKESAEKFVDYVTSKEVQQKLTSELNRRSILKDVSIDKTTGMKDLSEITIIKDDEEWSNAHKEDMLNEYKDIFTSN</sequence>
<dbReference type="PANTHER" id="PTHR30006">
    <property type="entry name" value="THIAMINE-BINDING PERIPLASMIC PROTEIN-RELATED"/>
    <property type="match status" value="1"/>
</dbReference>
<dbReference type="PROSITE" id="PS51257">
    <property type="entry name" value="PROKAR_LIPOPROTEIN"/>
    <property type="match status" value="1"/>
</dbReference>
<organism evidence="3 4">
    <name type="scientific">Peribacillus simplex NBRC 15720 = DSM 1321</name>
    <dbReference type="NCBI Taxonomy" id="1349754"/>
    <lineage>
        <taxon>Bacteria</taxon>
        <taxon>Bacillati</taxon>
        <taxon>Bacillota</taxon>
        <taxon>Bacilli</taxon>
        <taxon>Bacillales</taxon>
        <taxon>Bacillaceae</taxon>
        <taxon>Peribacillus</taxon>
    </lineage>
</organism>
<dbReference type="GO" id="GO:0015888">
    <property type="term" value="P:thiamine transport"/>
    <property type="evidence" value="ECO:0007669"/>
    <property type="project" value="TreeGrafter"/>
</dbReference>
<feature type="signal peptide" evidence="2">
    <location>
        <begin position="1"/>
        <end position="23"/>
    </location>
</feature>
<dbReference type="SUPFAM" id="SSF53850">
    <property type="entry name" value="Periplasmic binding protein-like II"/>
    <property type="match status" value="1"/>
</dbReference>
<name>A0A223ECY5_9BACI</name>